<evidence type="ECO:0000313" key="3">
    <source>
        <dbReference type="Proteomes" id="UP000241818"/>
    </source>
</evidence>
<dbReference type="RefSeq" id="XP_024716997.1">
    <property type="nucleotide sequence ID" value="XM_024864777.1"/>
</dbReference>
<accession>A0A2T3AQQ3</accession>
<name>A0A2T3AQQ3_AMORE</name>
<reference evidence="2 3" key="1">
    <citation type="journal article" date="2018" name="New Phytol.">
        <title>Comparative genomics and transcriptomics depict ericoid mycorrhizal fungi as versatile saprotrophs and plant mutualists.</title>
        <authorList>
            <person name="Martino E."/>
            <person name="Morin E."/>
            <person name="Grelet G.A."/>
            <person name="Kuo A."/>
            <person name="Kohler A."/>
            <person name="Daghino S."/>
            <person name="Barry K.W."/>
            <person name="Cichocki N."/>
            <person name="Clum A."/>
            <person name="Dockter R.B."/>
            <person name="Hainaut M."/>
            <person name="Kuo R.C."/>
            <person name="LaButti K."/>
            <person name="Lindahl B.D."/>
            <person name="Lindquist E.A."/>
            <person name="Lipzen A."/>
            <person name="Khouja H.R."/>
            <person name="Magnuson J."/>
            <person name="Murat C."/>
            <person name="Ohm R.A."/>
            <person name="Singer S.W."/>
            <person name="Spatafora J.W."/>
            <person name="Wang M."/>
            <person name="Veneault-Fourrey C."/>
            <person name="Henrissat B."/>
            <person name="Grigoriev I.V."/>
            <person name="Martin F.M."/>
            <person name="Perotto S."/>
        </authorList>
    </citation>
    <scope>NUCLEOTIDE SEQUENCE [LARGE SCALE GENOMIC DNA]</scope>
    <source>
        <strain evidence="2 3">ATCC 22711</strain>
    </source>
</reference>
<proteinExistence type="predicted"/>
<dbReference type="GeneID" id="36572858"/>
<evidence type="ECO:0000256" key="1">
    <source>
        <dbReference type="SAM" id="MobiDB-lite"/>
    </source>
</evidence>
<sequence length="569" mass="60515">MSRIVRITSSSGRAPGAPSSSSITSAHSRQRYQSSTLPLPPRPPPSNASVHQHQRYQSSTLPLPPRPPSNASVHQHQRYQSSNPPPLPPPNSRTSVVKSLDYGYDDSITPATIQELTSWAPVLPTEVKKQSTTDWLSAVPATTPSPRLSVGSSVFDLLKSSSVLPSVESEAEEQVDAPQWATNVEKVWFPASLSTPHPEPPYTAALTFSSPSSACSPRPWFATPVRSAAPSPQTFCYPPTSSEFSVPSHSSSDPFLSDPCSVSRPAGLDYSVAPSTVSYPASSIGSSRPASCVASDCAASDSASVSAVSGYVASGSSAAVSPSFDVRPKIPQRRKIAPRSLSGGSRCSSRFTDSRPQPRPAPVPCIPEEKPPRSPILPPRRTYPTPAWLTSTNHRRDPFEGLLPSRPRTYLEWFHHTGTWGYPNGKIDIYSPPAHILHPLPTRTNISSKPLHVVADDCSSVISSDISTDNSDLTIIPTGIDIPVPIPTDVSISTPPTDDSIPTPLTDNSIPTPPTDDSIPTPPPVPTPLTDNSIPTPPPVPTPPTDDSIPTPPPVPTPLTDDSIPTPPP</sequence>
<dbReference type="EMBL" id="KZ679018">
    <property type="protein sequence ID" value="PSS08599.1"/>
    <property type="molecule type" value="Genomic_DNA"/>
</dbReference>
<protein>
    <submittedName>
        <fullName evidence="2">Uncharacterized protein</fullName>
    </submittedName>
</protein>
<evidence type="ECO:0000313" key="2">
    <source>
        <dbReference type="EMBL" id="PSS08599.1"/>
    </source>
</evidence>
<gene>
    <name evidence="2" type="ORF">M430DRAFT_22838</name>
</gene>
<dbReference type="AlphaFoldDB" id="A0A2T3AQQ3"/>
<feature type="compositionally biased region" description="Low complexity" evidence="1">
    <location>
        <begin position="491"/>
        <end position="507"/>
    </location>
</feature>
<feature type="non-terminal residue" evidence="2">
    <location>
        <position position="569"/>
    </location>
</feature>
<dbReference type="InParanoid" id="A0A2T3AQQ3"/>
<feature type="compositionally biased region" description="Polar residues" evidence="1">
    <location>
        <begin position="69"/>
        <end position="80"/>
    </location>
</feature>
<organism evidence="2 3">
    <name type="scientific">Amorphotheca resinae ATCC 22711</name>
    <dbReference type="NCBI Taxonomy" id="857342"/>
    <lineage>
        <taxon>Eukaryota</taxon>
        <taxon>Fungi</taxon>
        <taxon>Dikarya</taxon>
        <taxon>Ascomycota</taxon>
        <taxon>Pezizomycotina</taxon>
        <taxon>Leotiomycetes</taxon>
        <taxon>Helotiales</taxon>
        <taxon>Amorphothecaceae</taxon>
        <taxon>Amorphotheca</taxon>
    </lineage>
</organism>
<dbReference type="PRINTS" id="PR01217">
    <property type="entry name" value="PRICHEXTENSN"/>
</dbReference>
<feature type="region of interest" description="Disordered" evidence="1">
    <location>
        <begin position="332"/>
        <end position="381"/>
    </location>
</feature>
<feature type="compositionally biased region" description="Pro residues" evidence="1">
    <location>
        <begin position="535"/>
        <end position="557"/>
    </location>
</feature>
<feature type="compositionally biased region" description="Low complexity" evidence="1">
    <location>
        <begin position="9"/>
        <end position="27"/>
    </location>
</feature>
<feature type="compositionally biased region" description="Polar residues" evidence="1">
    <location>
        <begin position="47"/>
        <end position="60"/>
    </location>
</feature>
<dbReference type="Proteomes" id="UP000241818">
    <property type="component" value="Unassembled WGS sequence"/>
</dbReference>
<keyword evidence="3" id="KW-1185">Reference proteome</keyword>
<feature type="region of interest" description="Disordered" evidence="1">
    <location>
        <begin position="481"/>
        <end position="569"/>
    </location>
</feature>
<feature type="region of interest" description="Disordered" evidence="1">
    <location>
        <begin position="1"/>
        <end position="99"/>
    </location>
</feature>
<feature type="compositionally biased region" description="Low complexity" evidence="1">
    <location>
        <begin position="339"/>
        <end position="350"/>
    </location>
</feature>